<name>A0A834RDF6_SARSC</name>
<evidence type="ECO:0000259" key="3">
    <source>
        <dbReference type="SMART" id="SM00703"/>
    </source>
</evidence>
<dbReference type="Pfam" id="PF01757">
    <property type="entry name" value="Acyl_transf_3"/>
    <property type="match status" value="1"/>
</dbReference>
<evidence type="ECO:0000256" key="1">
    <source>
        <dbReference type="SAM" id="Phobius"/>
    </source>
</evidence>
<feature type="transmembrane region" description="Helical" evidence="1">
    <location>
        <begin position="676"/>
        <end position="701"/>
    </location>
</feature>
<feature type="transmembrane region" description="Helical" evidence="1">
    <location>
        <begin position="369"/>
        <end position="393"/>
    </location>
</feature>
<dbReference type="AlphaFoldDB" id="A0A834RDF6"/>
<organism evidence="4">
    <name type="scientific">Sarcoptes scabiei</name>
    <name type="common">Itch mite</name>
    <name type="synonym">Acarus scabiei</name>
    <dbReference type="NCBI Taxonomy" id="52283"/>
    <lineage>
        <taxon>Eukaryota</taxon>
        <taxon>Metazoa</taxon>
        <taxon>Ecdysozoa</taxon>
        <taxon>Arthropoda</taxon>
        <taxon>Chelicerata</taxon>
        <taxon>Arachnida</taxon>
        <taxon>Acari</taxon>
        <taxon>Acariformes</taxon>
        <taxon>Sarcoptiformes</taxon>
        <taxon>Astigmata</taxon>
        <taxon>Psoroptidia</taxon>
        <taxon>Sarcoptoidea</taxon>
        <taxon>Sarcoptidae</taxon>
        <taxon>Sarcoptinae</taxon>
        <taxon>Sarcoptes</taxon>
    </lineage>
</organism>
<protein>
    <submittedName>
        <fullName evidence="4">Nose resistant to fluoxetine protein 6</fullName>
    </submittedName>
</protein>
<dbReference type="Pfam" id="PF20146">
    <property type="entry name" value="NRF"/>
    <property type="match status" value="1"/>
</dbReference>
<feature type="transmembrane region" description="Helical" evidence="1">
    <location>
        <begin position="644"/>
        <end position="661"/>
    </location>
</feature>
<keyword evidence="6" id="KW-1185">Reference proteome</keyword>
<feature type="transmembrane region" description="Helical" evidence="1">
    <location>
        <begin position="533"/>
        <end position="553"/>
    </location>
</feature>
<proteinExistence type="predicted"/>
<dbReference type="OrthoDB" id="6513930at2759"/>
<accession>A0A834RDF6</accession>
<gene>
    <name evidence="4" type="ORF">SSS_7393</name>
</gene>
<feature type="domain" description="Nose resistant-to-fluoxetine protein N-terminal" evidence="3">
    <location>
        <begin position="108"/>
        <end position="278"/>
    </location>
</feature>
<dbReference type="InterPro" id="IPR006621">
    <property type="entry name" value="Nose-resist-to-fluoxetine_N"/>
</dbReference>
<feature type="transmembrane region" description="Helical" evidence="1">
    <location>
        <begin position="413"/>
        <end position="437"/>
    </location>
</feature>
<feature type="transmembrane region" description="Helical" evidence="1">
    <location>
        <begin position="601"/>
        <end position="624"/>
    </location>
</feature>
<sequence length="841" mass="98276">MIFYKRIESMILILLMMIYGIKTEAQFNQQANDRIHSEENDCCNLVSNLADQHQTHHNHMDMMHVKSLNETLNIVQNLIAKTYVILDKIFDRKSLLTLADVFYRTQVSDVCLASLMKIMHGMINKKIWALKFLDAMGKIPTGIAEGSISHFGEFDECLEIEYFDDIDLVIHGRYCLAKLILPFPPITEKNSIVDASFDTLNQHEVYRKLKNFLKLYNLDNYLTLKKMIEKLNNQNGVTLRLGLCFPTTCDPDEFESLLNQILYPIINMPILLKPDCFDSFETIPYDHFELSALIIFVAIILINIVATSLHCLSIFFDKNSEQNLSKWIVCFSMIENIGYLFDLNHNDSKRFDSNSNGKKQRRRFRCLDVVRLMLVINVCIDHMFLFPPFMSFMSFKRILNSVITKVYYYNKYFFARNIFIIDALFLISGLLLSYSLLRKLSLNQGRLHFWIFLLRLWLKYSVPMFFVVLIFWLLPRTGDGPLWKFGMRMLLSACKEPDSLLYSFTYLSNYRIKSNQNIFNFDQKFAVCNPPTWFLSALFQLQIISPIFVWILYRKAFIGLTLLSLVVMVGCYTSILPDLLLGQRTYFESSHFSSLEELTKAFVLFHMGINQYVISFFIGIIIGYLIVQQQINPSRFEWSSRIKLILWSISIVSLSSVMYWFNSLHKINQAPSRTSVLLWFSLGKLIGSFAIGWMILALCIGKADWIERIFSLSLFRFLSRLSFGIYLLHFIPLSHRLFTVRDTYMMTDKVLFEIILIDFIQTCLMASVFYVFIENPFNNFISMIFHKHKTKDCTKQNAIDVPHLDSANNPVEDLERKSRARLTNRETFLQPIHLYSANCGL</sequence>
<feature type="chain" id="PRO_5038259340" evidence="2">
    <location>
        <begin position="26"/>
        <end position="841"/>
    </location>
</feature>
<dbReference type="PANTHER" id="PTHR11161:SF0">
    <property type="entry name" value="O-ACYLTRANSFERASE LIKE PROTEIN"/>
    <property type="match status" value="1"/>
</dbReference>
<dbReference type="SMART" id="SM00703">
    <property type="entry name" value="NRF"/>
    <property type="match status" value="1"/>
</dbReference>
<feature type="signal peptide" evidence="2">
    <location>
        <begin position="1"/>
        <end position="25"/>
    </location>
</feature>
<feature type="transmembrane region" description="Helical" evidence="1">
    <location>
        <begin position="560"/>
        <end position="581"/>
    </location>
</feature>
<evidence type="ECO:0000313" key="6">
    <source>
        <dbReference type="Proteomes" id="UP000070412"/>
    </source>
</evidence>
<dbReference type="Proteomes" id="UP000070412">
    <property type="component" value="Unassembled WGS sequence"/>
</dbReference>
<dbReference type="InterPro" id="IPR002656">
    <property type="entry name" value="Acyl_transf_3_dom"/>
</dbReference>
<feature type="transmembrane region" description="Helical" evidence="1">
    <location>
        <begin position="713"/>
        <end position="731"/>
    </location>
</feature>
<keyword evidence="1" id="KW-0812">Transmembrane</keyword>
<keyword evidence="1" id="KW-1133">Transmembrane helix</keyword>
<reference evidence="5" key="3">
    <citation type="submission" date="2022-06" db="UniProtKB">
        <authorList>
            <consortium name="EnsemblMetazoa"/>
        </authorList>
    </citation>
    <scope>IDENTIFICATION</scope>
</reference>
<feature type="transmembrane region" description="Helical" evidence="1">
    <location>
        <begin position="290"/>
        <end position="316"/>
    </location>
</feature>
<feature type="transmembrane region" description="Helical" evidence="1">
    <location>
        <begin position="449"/>
        <end position="474"/>
    </location>
</feature>
<evidence type="ECO:0000313" key="5">
    <source>
        <dbReference type="EnsemblMetazoa" id="KAF7494210.1"/>
    </source>
</evidence>
<dbReference type="InterPro" id="IPR052728">
    <property type="entry name" value="O2_lipid_transport_reg"/>
</dbReference>
<reference evidence="4" key="2">
    <citation type="submission" date="2020-01" db="EMBL/GenBank/DDBJ databases">
        <authorList>
            <person name="Korhonen P.K.K."/>
            <person name="Guangxu M.G."/>
            <person name="Wang T.W."/>
            <person name="Stroehlein A.J.S."/>
            <person name="Young N.D."/>
            <person name="Ang C.-S.A."/>
            <person name="Fernando D.W.F."/>
            <person name="Lu H.L."/>
            <person name="Taylor S.T."/>
            <person name="Ehtesham M.E.M."/>
            <person name="Najaraj S.H.N."/>
            <person name="Harsha G.H.G."/>
            <person name="Madugundu A.M."/>
            <person name="Renuse S.R."/>
            <person name="Holt D.H."/>
            <person name="Pandey A.P."/>
            <person name="Papenfuss A.P."/>
            <person name="Gasser R.B.G."/>
            <person name="Fischer K.F."/>
        </authorList>
    </citation>
    <scope>NUCLEOTIDE SEQUENCE</scope>
    <source>
        <strain evidence="4">SSS_KF_BRIS2020</strain>
    </source>
</reference>
<feature type="transmembrane region" description="Helical" evidence="1">
    <location>
        <begin position="751"/>
        <end position="773"/>
    </location>
</feature>
<dbReference type="PANTHER" id="PTHR11161">
    <property type="entry name" value="O-ACYLTRANSFERASE"/>
    <property type="match status" value="1"/>
</dbReference>
<evidence type="ECO:0000313" key="4">
    <source>
        <dbReference type="EMBL" id="KAF7494210.1"/>
    </source>
</evidence>
<dbReference type="EnsemblMetazoa" id="SSS_7393s_mrna">
    <property type="protein sequence ID" value="KAF7494210.1"/>
    <property type="gene ID" value="SSS_7393"/>
</dbReference>
<keyword evidence="1" id="KW-0472">Membrane</keyword>
<reference evidence="6" key="1">
    <citation type="journal article" date="2020" name="PLoS Negl. Trop. Dis.">
        <title>High-quality nuclear genome for Sarcoptes scabiei-A critical resource for a neglected parasite.</title>
        <authorList>
            <person name="Korhonen P.K."/>
            <person name="Gasser R.B."/>
            <person name="Ma G."/>
            <person name="Wang T."/>
            <person name="Stroehlein A.J."/>
            <person name="Young N.D."/>
            <person name="Ang C.S."/>
            <person name="Fernando D.D."/>
            <person name="Lu H.C."/>
            <person name="Taylor S."/>
            <person name="Reynolds S.L."/>
            <person name="Mofiz E."/>
            <person name="Najaraj S.H."/>
            <person name="Gowda H."/>
            <person name="Madugundu A."/>
            <person name="Renuse S."/>
            <person name="Holt D."/>
            <person name="Pandey A."/>
            <person name="Papenfuss A.T."/>
            <person name="Fischer K."/>
        </authorList>
    </citation>
    <scope>NUCLEOTIDE SEQUENCE [LARGE SCALE GENOMIC DNA]</scope>
</reference>
<keyword evidence="2" id="KW-0732">Signal</keyword>
<dbReference type="EMBL" id="WVUK01000054">
    <property type="protein sequence ID" value="KAF7494210.1"/>
    <property type="molecule type" value="Genomic_DNA"/>
</dbReference>
<dbReference type="GO" id="GO:0016747">
    <property type="term" value="F:acyltransferase activity, transferring groups other than amino-acyl groups"/>
    <property type="evidence" value="ECO:0007669"/>
    <property type="project" value="InterPro"/>
</dbReference>
<evidence type="ECO:0000256" key="2">
    <source>
        <dbReference type="SAM" id="SignalP"/>
    </source>
</evidence>